<comment type="caution">
    <text evidence="2">The sequence shown here is derived from an EMBL/GenBank/DDBJ whole genome shotgun (WGS) entry which is preliminary data.</text>
</comment>
<name>A0A8T1YLC1_ARASU</name>
<accession>A0A8T1YLC1</accession>
<feature type="non-terminal residue" evidence="2">
    <location>
        <position position="1"/>
    </location>
</feature>
<evidence type="ECO:0000259" key="1">
    <source>
        <dbReference type="SMART" id="SM00256"/>
    </source>
</evidence>
<dbReference type="InterPro" id="IPR057499">
    <property type="entry name" value="Kelch_FKB95"/>
</dbReference>
<keyword evidence="3" id="KW-1185">Reference proteome</keyword>
<dbReference type="PANTHER" id="PTHR24414">
    <property type="entry name" value="F-BOX/KELCH-REPEAT PROTEIN SKIP4"/>
    <property type="match status" value="1"/>
</dbReference>
<reference evidence="2 3" key="1">
    <citation type="submission" date="2020-12" db="EMBL/GenBank/DDBJ databases">
        <title>Concerted genomic and epigenomic changes stabilize Arabidopsis allopolyploids.</title>
        <authorList>
            <person name="Chen Z."/>
        </authorList>
    </citation>
    <scope>NUCLEOTIDE SEQUENCE [LARGE SCALE GENOMIC DNA]</scope>
    <source>
        <strain evidence="2">As9502</strain>
        <tissue evidence="2">Leaf</tissue>
    </source>
</reference>
<evidence type="ECO:0000313" key="3">
    <source>
        <dbReference type="Proteomes" id="UP000694251"/>
    </source>
</evidence>
<dbReference type="AlphaFoldDB" id="A0A8T1YLC1"/>
<dbReference type="InterPro" id="IPR001810">
    <property type="entry name" value="F-box_dom"/>
</dbReference>
<dbReference type="InterPro" id="IPR006652">
    <property type="entry name" value="Kelch_1"/>
</dbReference>
<evidence type="ECO:0000313" key="2">
    <source>
        <dbReference type="EMBL" id="KAG7546788.1"/>
    </source>
</evidence>
<dbReference type="InterPro" id="IPR050354">
    <property type="entry name" value="F-box/kelch-repeat_ARATH"/>
</dbReference>
<protein>
    <submittedName>
        <fullName evidence="2">Tapetum specific TAP35/TAP44</fullName>
    </submittedName>
</protein>
<dbReference type="PANTHER" id="PTHR24414:SF145">
    <property type="entry name" value="F-BOX DOMAIN-CONTAINING PROTEIN"/>
    <property type="match status" value="1"/>
</dbReference>
<organism evidence="2 3">
    <name type="scientific">Arabidopsis suecica</name>
    <name type="common">Swedish thale-cress</name>
    <name type="synonym">Cardaminopsis suecica</name>
    <dbReference type="NCBI Taxonomy" id="45249"/>
    <lineage>
        <taxon>Eukaryota</taxon>
        <taxon>Viridiplantae</taxon>
        <taxon>Streptophyta</taxon>
        <taxon>Embryophyta</taxon>
        <taxon>Tracheophyta</taxon>
        <taxon>Spermatophyta</taxon>
        <taxon>Magnoliopsida</taxon>
        <taxon>eudicotyledons</taxon>
        <taxon>Gunneridae</taxon>
        <taxon>Pentapetalae</taxon>
        <taxon>rosids</taxon>
        <taxon>malvids</taxon>
        <taxon>Brassicales</taxon>
        <taxon>Brassicaceae</taxon>
        <taxon>Camelineae</taxon>
        <taxon>Arabidopsis</taxon>
    </lineage>
</organism>
<dbReference type="Pfam" id="PF25210">
    <property type="entry name" value="Kelch_FKB95"/>
    <property type="match status" value="1"/>
</dbReference>
<dbReference type="EMBL" id="JAEFBJ010000012">
    <property type="protein sequence ID" value="KAG7546788.1"/>
    <property type="molecule type" value="Genomic_DNA"/>
</dbReference>
<feature type="domain" description="F-box" evidence="1">
    <location>
        <begin position="32"/>
        <end position="72"/>
    </location>
</feature>
<proteinExistence type="predicted"/>
<gene>
    <name evidence="2" type="ORF">ISN44_As12g021120</name>
</gene>
<dbReference type="SMART" id="SM00256">
    <property type="entry name" value="FBOX"/>
    <property type="match status" value="1"/>
</dbReference>
<dbReference type="CDD" id="cd22152">
    <property type="entry name" value="F-box_AtAFR-like"/>
    <property type="match status" value="1"/>
</dbReference>
<sequence length="419" mass="47664">MFDCYAPEVPPESKRRKKTKETSHSWSGLSLLPDEIALRCLARVSRFDHAALSLVSKSHRSLVASTELFYLRWEMGCTDVSMYVCMKVFPNPTPRWFILTPNRRLNPIQSNPYQPPDSSSFVVVDRGIFVIGGLIDGIPTTDVSFLDCYSHTWHRLKSMNMPRASASACFVDGKIYVFGGSEHYAHDHIWAEVFDRETQTWAPFLFLTHNWDFEMSQNQIIHQSVAIEVKKIFALNEKDRRFYVLSSDEIVNTEDWCIIDKLLYCRGTRGKILWCELDELDWKEVKGLEDLQHSLSSSRHSFNINKLCSNSAGNIVIFWIAKSLDLWCAEISVERCNEGEIWGKIEWSGVVFEVDPFLHSSYGVKNTNSPTMSISRVCLCLIFLTIVASPLVLCSRSPKLAAPSAVIGKNLGKGHVHSP</sequence>
<dbReference type="SMART" id="SM00612">
    <property type="entry name" value="Kelch"/>
    <property type="match status" value="1"/>
</dbReference>
<dbReference type="InterPro" id="IPR009891">
    <property type="entry name" value="TAP35_44"/>
</dbReference>
<dbReference type="Proteomes" id="UP000694251">
    <property type="component" value="Chromosome 12"/>
</dbReference>
<dbReference type="Pfam" id="PF00646">
    <property type="entry name" value="F-box"/>
    <property type="match status" value="1"/>
</dbReference>
<dbReference type="OrthoDB" id="45365at2759"/>
<dbReference type="Pfam" id="PF07265">
    <property type="entry name" value="TAP35_44"/>
    <property type="match status" value="1"/>
</dbReference>